<dbReference type="AlphaFoldDB" id="A0A0L8FUJ9"/>
<proteinExistence type="predicted"/>
<gene>
    <name evidence="1" type="ORF">OCBIM_22007413mg</name>
</gene>
<name>A0A0L8FUJ9_OCTBM</name>
<evidence type="ECO:0000313" key="1">
    <source>
        <dbReference type="EMBL" id="KOF68377.1"/>
    </source>
</evidence>
<dbReference type="EMBL" id="KQ426334">
    <property type="protein sequence ID" value="KOF68377.1"/>
    <property type="molecule type" value="Genomic_DNA"/>
</dbReference>
<sequence length="51" mass="5834">MSFGPSFSLKSPSSEPTNQAKLWVSFFFPISNSAPLELLLNLKPKMMFNYY</sequence>
<reference evidence="1" key="1">
    <citation type="submission" date="2015-07" db="EMBL/GenBank/DDBJ databases">
        <title>MeaNS - Measles Nucleotide Surveillance Program.</title>
        <authorList>
            <person name="Tran T."/>
            <person name="Druce J."/>
        </authorList>
    </citation>
    <scope>NUCLEOTIDE SEQUENCE</scope>
    <source>
        <strain evidence="1">UCB-OBI-ISO-001</strain>
        <tissue evidence="1">Gonad</tissue>
    </source>
</reference>
<accession>A0A0L8FUJ9</accession>
<organism evidence="1">
    <name type="scientific">Octopus bimaculoides</name>
    <name type="common">California two-spotted octopus</name>
    <dbReference type="NCBI Taxonomy" id="37653"/>
    <lineage>
        <taxon>Eukaryota</taxon>
        <taxon>Metazoa</taxon>
        <taxon>Spiralia</taxon>
        <taxon>Lophotrochozoa</taxon>
        <taxon>Mollusca</taxon>
        <taxon>Cephalopoda</taxon>
        <taxon>Coleoidea</taxon>
        <taxon>Octopodiformes</taxon>
        <taxon>Octopoda</taxon>
        <taxon>Incirrata</taxon>
        <taxon>Octopodidae</taxon>
        <taxon>Octopus</taxon>
    </lineage>
</organism>
<protein>
    <submittedName>
        <fullName evidence="1">Uncharacterized protein</fullName>
    </submittedName>
</protein>